<dbReference type="SUPFAM" id="SSF53474">
    <property type="entry name" value="alpha/beta-Hydrolases"/>
    <property type="match status" value="1"/>
</dbReference>
<dbReference type="Gene3D" id="3.40.50.1820">
    <property type="entry name" value="alpha/beta hydrolase"/>
    <property type="match status" value="1"/>
</dbReference>
<evidence type="ECO:0000256" key="5">
    <source>
        <dbReference type="ARBA" id="ARBA00022801"/>
    </source>
</evidence>
<dbReference type="EnsemblMetazoa" id="Aqu2.1.27610_001">
    <property type="protein sequence ID" value="Aqu2.1.27610_001"/>
    <property type="gene ID" value="Aqu2.1.27610"/>
</dbReference>
<dbReference type="AlphaFoldDB" id="A0A1X7UIY9"/>
<reference evidence="11" key="1">
    <citation type="journal article" date="2010" name="Nature">
        <title>The Amphimedon queenslandica genome and the evolution of animal complexity.</title>
        <authorList>
            <person name="Srivastava M."/>
            <person name="Simakov O."/>
            <person name="Chapman J."/>
            <person name="Fahey B."/>
            <person name="Gauthier M.E."/>
            <person name="Mitros T."/>
            <person name="Richards G.S."/>
            <person name="Conaco C."/>
            <person name="Dacre M."/>
            <person name="Hellsten U."/>
            <person name="Larroux C."/>
            <person name="Putnam N.H."/>
            <person name="Stanke M."/>
            <person name="Adamska M."/>
            <person name="Darling A."/>
            <person name="Degnan S.M."/>
            <person name="Oakley T.H."/>
            <person name="Plachetzki D.C."/>
            <person name="Zhai Y."/>
            <person name="Adamski M."/>
            <person name="Calcino A."/>
            <person name="Cummins S.F."/>
            <person name="Goodstein D.M."/>
            <person name="Harris C."/>
            <person name="Jackson D.J."/>
            <person name="Leys S.P."/>
            <person name="Shu S."/>
            <person name="Woodcroft B.J."/>
            <person name="Vervoort M."/>
            <person name="Kosik K.S."/>
            <person name="Manning G."/>
            <person name="Degnan B.M."/>
            <person name="Rokhsar D.S."/>
        </authorList>
    </citation>
    <scope>NUCLEOTIDE SEQUENCE [LARGE SCALE GENOMIC DNA]</scope>
</reference>
<evidence type="ECO:0000256" key="1">
    <source>
        <dbReference type="ARBA" id="ARBA00010758"/>
    </source>
</evidence>
<keyword evidence="7" id="KW-0325">Glycoprotein</keyword>
<evidence type="ECO:0000256" key="6">
    <source>
        <dbReference type="ARBA" id="ARBA00023157"/>
    </source>
</evidence>
<dbReference type="GO" id="GO:0005764">
    <property type="term" value="C:lysosome"/>
    <property type="evidence" value="ECO:0007669"/>
    <property type="project" value="TreeGrafter"/>
</dbReference>
<evidence type="ECO:0000256" key="8">
    <source>
        <dbReference type="ARBA" id="ARBA00031934"/>
    </source>
</evidence>
<dbReference type="EC" id="3.1.2.22" evidence="2"/>
<dbReference type="PANTHER" id="PTHR11247:SF8">
    <property type="entry name" value="PALMITOYL-PROTEIN THIOESTERASE 1"/>
    <property type="match status" value="1"/>
</dbReference>
<dbReference type="FunFam" id="3.40.50.1820:FF:000107">
    <property type="entry name" value="Palmitoyl-protein thioesterase 1"/>
    <property type="match status" value="1"/>
</dbReference>
<accession>A0A1X7UIY9</accession>
<evidence type="ECO:0000313" key="10">
    <source>
        <dbReference type="EnsemblMetazoa" id="Aqu2.1.27610_001"/>
    </source>
</evidence>
<evidence type="ECO:0000256" key="9">
    <source>
        <dbReference type="SAM" id="SignalP"/>
    </source>
</evidence>
<dbReference type="InterPro" id="IPR029058">
    <property type="entry name" value="AB_hydrolase_fold"/>
</dbReference>
<gene>
    <name evidence="10" type="primary">100637921</name>
</gene>
<dbReference type="Proteomes" id="UP000007879">
    <property type="component" value="Unassembled WGS sequence"/>
</dbReference>
<dbReference type="GO" id="GO:0006898">
    <property type="term" value="P:receptor-mediated endocytosis"/>
    <property type="evidence" value="ECO:0007669"/>
    <property type="project" value="TreeGrafter"/>
</dbReference>
<evidence type="ECO:0000256" key="4">
    <source>
        <dbReference type="ARBA" id="ARBA00022729"/>
    </source>
</evidence>
<dbReference type="STRING" id="400682.A0A1X7UIY9"/>
<evidence type="ECO:0000313" key="11">
    <source>
        <dbReference type="Proteomes" id="UP000007879"/>
    </source>
</evidence>
<evidence type="ECO:0000256" key="2">
    <source>
        <dbReference type="ARBA" id="ARBA00012423"/>
    </source>
</evidence>
<dbReference type="Pfam" id="PF02089">
    <property type="entry name" value="Palm_thioest"/>
    <property type="match status" value="1"/>
</dbReference>
<evidence type="ECO:0000256" key="3">
    <source>
        <dbReference type="ARBA" id="ARBA00014212"/>
    </source>
</evidence>
<comment type="similarity">
    <text evidence="1">Belongs to the palmitoyl-protein thioesterase family.</text>
</comment>
<dbReference type="PRINTS" id="PR00414">
    <property type="entry name" value="PPTHIESTRASE"/>
</dbReference>
<keyword evidence="4 9" id="KW-0732">Signal</keyword>
<dbReference type="PANTHER" id="PTHR11247">
    <property type="entry name" value="PALMITOYL-PROTEIN THIOESTERASE/DOLICHYLDIPHOSPHATASE 1"/>
    <property type="match status" value="1"/>
</dbReference>
<feature type="signal peptide" evidence="9">
    <location>
        <begin position="1"/>
        <end position="21"/>
    </location>
</feature>
<name>A0A1X7UIY9_AMPQE</name>
<dbReference type="KEGG" id="aqu:100637921"/>
<keyword evidence="11" id="KW-1185">Reference proteome</keyword>
<keyword evidence="6" id="KW-1015">Disulfide bond</keyword>
<organism evidence="10">
    <name type="scientific">Amphimedon queenslandica</name>
    <name type="common">Sponge</name>
    <dbReference type="NCBI Taxonomy" id="400682"/>
    <lineage>
        <taxon>Eukaryota</taxon>
        <taxon>Metazoa</taxon>
        <taxon>Porifera</taxon>
        <taxon>Demospongiae</taxon>
        <taxon>Heteroscleromorpha</taxon>
        <taxon>Haplosclerida</taxon>
        <taxon>Niphatidae</taxon>
        <taxon>Amphimedon</taxon>
    </lineage>
</organism>
<dbReference type="OMA" id="NARDANF"/>
<sequence>MAGFLLAALAIALFFSPPASSASEDEPVPLVIWSGMGDSCCYEYGAYQFKVVLERLIPGIYIKMVAFGKTPTEDSYNSFFLNSNKQVELACDLLSSDEMLANGFNAMGFSQGSQFLRALVQRCGSIKIYNLISLGGQHNGVYGFPFCPGSSSILCHLFRRFLGMGTYLSFIQDNLVQAQYWHDPYDEESYALDCEFLSDINQELVFKPSYKERFSNISNFVLVKFEYDMMVEPKETEWFGFYKEHQSVETYSMFESKIYRRDLIGLQYLNKTERIHFLSYPGGHLQFSFEWFKSNIFPYINRTFDNVRSPLKL</sequence>
<dbReference type="InterPro" id="IPR002472">
    <property type="entry name" value="Palm_thioest"/>
</dbReference>
<dbReference type="GO" id="GO:0008474">
    <property type="term" value="F:palmitoyl-(protein) hydrolase activity"/>
    <property type="evidence" value="ECO:0007669"/>
    <property type="project" value="UniProtKB-EC"/>
</dbReference>
<keyword evidence="5" id="KW-0378">Hydrolase</keyword>
<protein>
    <recommendedName>
        <fullName evidence="3">Palmitoyl-protein thioesterase 1</fullName>
        <ecNumber evidence="2">3.1.2.22</ecNumber>
    </recommendedName>
    <alternativeName>
        <fullName evidence="8">Palmitoyl-protein hydrolase 1</fullName>
    </alternativeName>
</protein>
<feature type="chain" id="PRO_5010862341" description="Palmitoyl-protein thioesterase 1" evidence="9">
    <location>
        <begin position="22"/>
        <end position="313"/>
    </location>
</feature>
<dbReference type="EnsemblMetazoa" id="XM_003387694.2">
    <property type="protein sequence ID" value="XP_003387742.1"/>
    <property type="gene ID" value="LOC100637921"/>
</dbReference>
<dbReference type="InParanoid" id="A0A1X7UIY9"/>
<proteinExistence type="inferred from homology"/>
<dbReference type="eggNOG" id="KOG2541">
    <property type="taxonomic scope" value="Eukaryota"/>
</dbReference>
<evidence type="ECO:0000256" key="7">
    <source>
        <dbReference type="ARBA" id="ARBA00023180"/>
    </source>
</evidence>
<reference evidence="10" key="2">
    <citation type="submission" date="2017-05" db="UniProtKB">
        <authorList>
            <consortium name="EnsemblMetazoa"/>
        </authorList>
    </citation>
    <scope>IDENTIFICATION</scope>
</reference>
<dbReference type="OrthoDB" id="10263094at2759"/>